<dbReference type="GO" id="GO:0006304">
    <property type="term" value="P:DNA modification"/>
    <property type="evidence" value="ECO:0007669"/>
    <property type="project" value="InterPro"/>
</dbReference>
<keyword evidence="3" id="KW-0808">Transferase</keyword>
<keyword evidence="2" id="KW-0489">Methyltransferase</keyword>
<dbReference type="EMBL" id="CP017768">
    <property type="protein sequence ID" value="AUB59809.1"/>
    <property type="molecule type" value="Genomic_DNA"/>
</dbReference>
<dbReference type="PROSITE" id="PS00092">
    <property type="entry name" value="N6_MTASE"/>
    <property type="match status" value="1"/>
</dbReference>
<dbReference type="GO" id="GO:0009007">
    <property type="term" value="F:site-specific DNA-methyltransferase (adenine-specific) activity"/>
    <property type="evidence" value="ECO:0007669"/>
    <property type="project" value="UniProtKB-EC"/>
</dbReference>
<keyword evidence="4" id="KW-0949">S-adenosyl-L-methionine</keyword>
<keyword evidence="7" id="KW-0540">Nuclease</keyword>
<dbReference type="GO" id="GO:0032259">
    <property type="term" value="P:methylation"/>
    <property type="evidence" value="ECO:0007669"/>
    <property type="project" value="UniProtKB-KW"/>
</dbReference>
<dbReference type="AlphaFoldDB" id="A0A2H4VNZ4"/>
<dbReference type="Pfam" id="PF07669">
    <property type="entry name" value="Eco57I"/>
    <property type="match status" value="1"/>
</dbReference>
<evidence type="ECO:0000256" key="4">
    <source>
        <dbReference type="ARBA" id="ARBA00022691"/>
    </source>
</evidence>
<name>A0A2H4VNZ4_9EURY</name>
<dbReference type="InterPro" id="IPR047939">
    <property type="entry name" value="BREX_1_PglX"/>
</dbReference>
<dbReference type="InterPro" id="IPR029063">
    <property type="entry name" value="SAM-dependent_MTases_sf"/>
</dbReference>
<reference evidence="7 8" key="1">
    <citation type="submission" date="2016-10" db="EMBL/GenBank/DDBJ databases">
        <title>Comparative genomics between deep and shallow subseafloor isolates.</title>
        <authorList>
            <person name="Ishii S."/>
            <person name="Miller J.R."/>
            <person name="Sutton G."/>
            <person name="Suzuki S."/>
            <person name="Methe B."/>
            <person name="Inagaki F."/>
            <person name="Imachi H."/>
        </authorList>
    </citation>
    <scope>NUCLEOTIDE SEQUENCE [LARGE SCALE GENOMIC DNA]</scope>
    <source>
        <strain evidence="7 8">A8p</strain>
    </source>
</reference>
<proteinExistence type="predicted"/>
<dbReference type="PANTHER" id="PTHR33841">
    <property type="entry name" value="DNA METHYLTRANSFERASE YEEA-RELATED"/>
    <property type="match status" value="1"/>
</dbReference>
<dbReference type="GO" id="GO:0004519">
    <property type="term" value="F:endonuclease activity"/>
    <property type="evidence" value="ECO:0007669"/>
    <property type="project" value="UniProtKB-KW"/>
</dbReference>
<gene>
    <name evidence="7" type="ORF">BK009_03430</name>
</gene>
<dbReference type="NCBIfam" id="NF033452">
    <property type="entry name" value="BREX_1_MTaseX"/>
    <property type="match status" value="1"/>
</dbReference>
<sequence length="1189" mass="138588">MDKKAIKTFAIESRKKLIEEVKYQASLLGITAKGIAEPVEKAEGIEVYDIGASNPNTIYDEAIKQRKNLVKRINEKGFDNVVEEVAYTWFNRIIAIRFMEVNDYLPTRVRVLSSETEGKIEPDIVTEASHIDLDFTEEEIEQIYLLKNNNKLDELFRLLFIKQCNKLNEILPELFEKTTDYTELLLSISFTNEEGVVRQLIDNISEEDFNDQVEVIGWLYQYYNTELKDDTFKQLKKRVKISKERIPAVTQLFTPDWIVRYMVENSLGRLWLEYHPDSNLKDNWIYYLEEAEQEPEVQIELAKIREESKNLKPEDIKVIDPAMGSGHILIYAFDVLMQIYTSAGYSDKDAAESILKNNLYGLDIDDRAYQLAYFAVMMKGRSFNRKIFTKNVEPQICAIQESNKITDELINFVADGDLNIQKDLRYLVETFKDAKEYGSIIDVNQLNFNYILNRVNEIKTDYGADLKTMKLKESVINILLPILKQSEIFANNYDIVITNPPYMGKNGMDKNLIDYLKLNYPKTKSDLSTVFIEKTLNMCKNGGYMSMINIPVWMFLSSYEDLREIIIKFKTFINMLHFGRGIFGSDFGTTSFIIKNQYINGYKATYRQLFEKKSAVDSIKQKKSWFFEERDDKYIINQNNFLKIPGNPIAYRANENLLDAFVNGKELSTLADAKQGLATADNNRFLRFWYELDIFKCGFDFKDPISAKNSQMKWFPYNKGGDFRKWYGNQEYMVNWENDGFEIKNIYDKKGKLRSRPQNTQFYFLESLSWSKVTIGTIAFRYYSYGFLFDVAGCSIFLKQNKYYLLGFLNSKVCEEILSFVSPTVNYEVGHISALPLIQSVEEEESIIKIVKENINIAKEDWDSFETSWNFNIHPLLTFDRHHIERAFNEWKSFKQDIFSKLKSNEININKSFIDIYNVNGDISPDVEDKYVTLNKADLLKDVKNFISYSVGCMLGRFSLDEQGIIYAGGQWDPLKYTIFVPDDDNIIPILDTEYFEDDIVGQFVEFVKVTFGEETLEENLDFIAQALKNKGTTSREVIRNYFLTDFYKDHVKTYKKHPIYWLFDSGRDNGFKALIYMHRYEPDLVARIRTDYLHKTQKALETTIAHNDRIIETSTSASEKSKAVKAKNKLVKQLEETKKYDEALAHIANQKIEIDLDDGVKVNYAKFQGVEVSKEGKKITKIDLLKKL</sequence>
<dbReference type="InterPro" id="IPR050953">
    <property type="entry name" value="N4_N6_ade-DNA_methylase"/>
</dbReference>
<keyword evidence="8" id="KW-1185">Reference proteome</keyword>
<dbReference type="Gene3D" id="3.40.50.150">
    <property type="entry name" value="Vaccinia Virus protein VP39"/>
    <property type="match status" value="1"/>
</dbReference>
<evidence type="ECO:0000313" key="8">
    <source>
        <dbReference type="Proteomes" id="UP000232631"/>
    </source>
</evidence>
<feature type="domain" description="Type II methyltransferase M.TaqI-like" evidence="6">
    <location>
        <begin position="357"/>
        <end position="583"/>
    </location>
</feature>
<evidence type="ECO:0000256" key="2">
    <source>
        <dbReference type="ARBA" id="ARBA00022603"/>
    </source>
</evidence>
<dbReference type="RefSeq" id="WP_100909052.1">
    <property type="nucleotide sequence ID" value="NZ_CP017768.1"/>
</dbReference>
<evidence type="ECO:0000259" key="6">
    <source>
        <dbReference type="Pfam" id="PF07669"/>
    </source>
</evidence>
<dbReference type="InterPro" id="IPR011639">
    <property type="entry name" value="MethylTrfase_TaqI-like_dom"/>
</dbReference>
<dbReference type="GO" id="GO:0003676">
    <property type="term" value="F:nucleic acid binding"/>
    <property type="evidence" value="ECO:0007669"/>
    <property type="project" value="InterPro"/>
</dbReference>
<evidence type="ECO:0000256" key="1">
    <source>
        <dbReference type="ARBA" id="ARBA00011900"/>
    </source>
</evidence>
<dbReference type="PRINTS" id="PR00507">
    <property type="entry name" value="N12N6MTFRASE"/>
</dbReference>
<dbReference type="SUPFAM" id="SSF53335">
    <property type="entry name" value="S-adenosyl-L-methionine-dependent methyltransferases"/>
    <property type="match status" value="1"/>
</dbReference>
<accession>A0A2H4VNZ4</accession>
<keyword evidence="7" id="KW-0255">Endonuclease</keyword>
<dbReference type="InterPro" id="IPR002052">
    <property type="entry name" value="DNA_methylase_N6_adenine_CS"/>
</dbReference>
<dbReference type="GeneID" id="35125506"/>
<dbReference type="REBASE" id="224216">
    <property type="entry name" value="MsuA8pORF3430P"/>
</dbReference>
<dbReference type="Proteomes" id="UP000232631">
    <property type="component" value="Chromosome"/>
</dbReference>
<dbReference type="EC" id="2.1.1.72" evidence="1"/>
<comment type="catalytic activity">
    <reaction evidence="5">
        <text>a 2'-deoxyadenosine in DNA + S-adenosyl-L-methionine = an N(6)-methyl-2'-deoxyadenosine in DNA + S-adenosyl-L-homocysteine + H(+)</text>
        <dbReference type="Rhea" id="RHEA:15197"/>
        <dbReference type="Rhea" id="RHEA-COMP:12418"/>
        <dbReference type="Rhea" id="RHEA-COMP:12419"/>
        <dbReference type="ChEBI" id="CHEBI:15378"/>
        <dbReference type="ChEBI" id="CHEBI:57856"/>
        <dbReference type="ChEBI" id="CHEBI:59789"/>
        <dbReference type="ChEBI" id="CHEBI:90615"/>
        <dbReference type="ChEBI" id="CHEBI:90616"/>
        <dbReference type="EC" id="2.1.1.72"/>
    </reaction>
</comment>
<dbReference type="PANTHER" id="PTHR33841:SF1">
    <property type="entry name" value="DNA METHYLTRANSFERASE A"/>
    <property type="match status" value="1"/>
</dbReference>
<evidence type="ECO:0000313" key="7">
    <source>
        <dbReference type="EMBL" id="AUB59809.1"/>
    </source>
</evidence>
<keyword evidence="7" id="KW-0378">Hydrolase</keyword>
<dbReference type="KEGG" id="msub:BK009_03430"/>
<organism evidence="7 8">
    <name type="scientific">Methanobacterium subterraneum</name>
    <dbReference type="NCBI Taxonomy" id="59277"/>
    <lineage>
        <taxon>Archaea</taxon>
        <taxon>Methanobacteriati</taxon>
        <taxon>Methanobacteriota</taxon>
        <taxon>Methanomada group</taxon>
        <taxon>Methanobacteria</taxon>
        <taxon>Methanobacteriales</taxon>
        <taxon>Methanobacteriaceae</taxon>
        <taxon>Methanobacterium</taxon>
    </lineage>
</organism>
<evidence type="ECO:0000256" key="5">
    <source>
        <dbReference type="ARBA" id="ARBA00047942"/>
    </source>
</evidence>
<evidence type="ECO:0000256" key="3">
    <source>
        <dbReference type="ARBA" id="ARBA00022679"/>
    </source>
</evidence>
<protein>
    <recommendedName>
        <fullName evidence="1">site-specific DNA-methyltransferase (adenine-specific)</fullName>
        <ecNumber evidence="1">2.1.1.72</ecNumber>
    </recommendedName>
</protein>